<organism evidence="3 4">
    <name type="scientific">Candidatus Tokpelaia hoelldobleri</name>
    <dbReference type="NCBI Taxonomy" id="1902579"/>
    <lineage>
        <taxon>Bacteria</taxon>
        <taxon>Pseudomonadati</taxon>
        <taxon>Pseudomonadota</taxon>
        <taxon>Alphaproteobacteria</taxon>
        <taxon>Hyphomicrobiales</taxon>
        <taxon>Candidatus Tokpelaia</taxon>
    </lineage>
</organism>
<dbReference type="InterPro" id="IPR032710">
    <property type="entry name" value="NTF2-like_dom_sf"/>
</dbReference>
<dbReference type="EMBL" id="CP017315">
    <property type="protein sequence ID" value="AQS42269.1"/>
    <property type="molecule type" value="Genomic_DNA"/>
</dbReference>
<accession>A0A1U9JWL9</accession>
<protein>
    <submittedName>
        <fullName evidence="3">Import inner membrane translocase subunit Tim44</fullName>
    </submittedName>
</protein>
<gene>
    <name evidence="3" type="ORF">BHV28_15890</name>
</gene>
<dbReference type="PIRSF" id="PIRSF031890">
    <property type="entry name" value="UCP031890_transporter_Tim44"/>
    <property type="match status" value="1"/>
</dbReference>
<evidence type="ECO:0000259" key="2">
    <source>
        <dbReference type="SMART" id="SM00978"/>
    </source>
</evidence>
<evidence type="ECO:0000313" key="4">
    <source>
        <dbReference type="Proteomes" id="UP000188912"/>
    </source>
</evidence>
<sequence length="232" mass="25268">MNVTVITLIFFVLAVVVFIKLHNVLGQRTGNERPPFDPYSKPQKHTGEAEGRAENEANVISLPVRPKKQGDYSEIDTLAPAGSALNDGLRRIVRADPDFAPAAFTSGVRSAYEIIVTAFAAGERAPLRQLLAPEIYADFAAAMDAREAEGKTVNFSFVGMDRIAITAAVLQESEAQITLAMTSEIVSATYDRDGELVEGDPKALVILRDLWTFARDTRSSDPNWLLVATDEA</sequence>
<dbReference type="InterPro" id="IPR016985">
    <property type="entry name" value="UCP031890_Tim44-rel"/>
</dbReference>
<feature type="compositionally biased region" description="Basic and acidic residues" evidence="1">
    <location>
        <begin position="45"/>
        <end position="55"/>
    </location>
</feature>
<dbReference type="AlphaFoldDB" id="A0A1U9JWL9"/>
<evidence type="ECO:0000313" key="3">
    <source>
        <dbReference type="EMBL" id="AQS42269.1"/>
    </source>
</evidence>
<name>A0A1U9JWL9_9HYPH</name>
<dbReference type="Pfam" id="PF04280">
    <property type="entry name" value="Tim44"/>
    <property type="match status" value="1"/>
</dbReference>
<dbReference type="Gene3D" id="3.10.450.240">
    <property type="match status" value="1"/>
</dbReference>
<keyword evidence="4" id="KW-1185">Reference proteome</keyword>
<dbReference type="KEGG" id="thd:BHV28_15890"/>
<dbReference type="STRING" id="1902579.BHV28_15890"/>
<dbReference type="Proteomes" id="UP000188912">
    <property type="component" value="Chromosome"/>
</dbReference>
<dbReference type="SUPFAM" id="SSF54427">
    <property type="entry name" value="NTF2-like"/>
    <property type="match status" value="1"/>
</dbReference>
<feature type="region of interest" description="Disordered" evidence="1">
    <location>
        <begin position="30"/>
        <end position="57"/>
    </location>
</feature>
<evidence type="ECO:0000256" key="1">
    <source>
        <dbReference type="SAM" id="MobiDB-lite"/>
    </source>
</evidence>
<dbReference type="NCBIfam" id="NF033779">
    <property type="entry name" value="Tim44_TimA_adap"/>
    <property type="match status" value="1"/>
</dbReference>
<reference evidence="3 4" key="1">
    <citation type="journal article" date="2010" name="Science">
        <title>Genomic comparison of the ants Camponotus floridanus and Harpegnathos saltator.</title>
        <authorList>
            <person name="Bonasio R."/>
            <person name="Zhang G."/>
            <person name="Ye C."/>
            <person name="Mutti N.S."/>
            <person name="Fang X."/>
            <person name="Qin N."/>
            <person name="Donahue G."/>
            <person name="Yang P."/>
            <person name="Li Q."/>
            <person name="Li C."/>
            <person name="Zhang P."/>
            <person name="Huang Z."/>
            <person name="Berger S.L."/>
            <person name="Reinberg D."/>
            <person name="Wang J."/>
            <person name="Liebig J."/>
        </authorList>
    </citation>
    <scope>NUCLEOTIDE SEQUENCE [LARGE SCALE GENOMIC DNA]</scope>
    <source>
        <strain evidence="3 4">Hsal</strain>
    </source>
</reference>
<feature type="domain" description="Tim44-like" evidence="2">
    <location>
        <begin position="85"/>
        <end position="231"/>
    </location>
</feature>
<dbReference type="InterPro" id="IPR007379">
    <property type="entry name" value="Tim44-like_dom"/>
</dbReference>
<dbReference type="SMART" id="SM00978">
    <property type="entry name" value="Tim44"/>
    <property type="match status" value="1"/>
</dbReference>
<proteinExistence type="predicted"/>
<reference evidence="3 4" key="2">
    <citation type="journal article" date="2016" name="Sci. Rep.">
        <title>The genome of Rhizobiales bacteria in predatory ants reveals urease gene functions but no genes for nitrogen fixation.</title>
        <authorList>
            <person name="Neuvonen M.M."/>
            <person name="Tamarit D."/>
            <person name="Naslund K."/>
            <person name="Liebig J."/>
            <person name="Feldhaar H."/>
            <person name="Moran N.A."/>
            <person name="Guy L."/>
            <person name="Andersson S.G."/>
        </authorList>
    </citation>
    <scope>NUCLEOTIDE SEQUENCE [LARGE SCALE GENOMIC DNA]</scope>
    <source>
        <strain evidence="3 4">Hsal</strain>
    </source>
</reference>